<dbReference type="EMBL" id="LMXI01000146">
    <property type="protein sequence ID" value="KRT59459.1"/>
    <property type="molecule type" value="Genomic_DNA"/>
</dbReference>
<dbReference type="RefSeq" id="WP_158294720.1">
    <property type="nucleotide sequence ID" value="NZ_KQ556915.1"/>
</dbReference>
<evidence type="ECO:0000256" key="2">
    <source>
        <dbReference type="ARBA" id="ARBA00011901"/>
    </source>
</evidence>
<evidence type="ECO:0000259" key="4">
    <source>
        <dbReference type="PROSITE" id="PS51782"/>
    </source>
</evidence>
<proteinExistence type="predicted"/>
<dbReference type="InterPro" id="IPR036779">
    <property type="entry name" value="LysM_dom_sf"/>
</dbReference>
<dbReference type="PATRIC" id="fig|54398.4.peg.1949"/>
<protein>
    <recommendedName>
        <fullName evidence="2">N-acetylmuramoyl-L-alanine amidase</fullName>
        <ecNumber evidence="2">3.5.1.28</ecNumber>
    </recommendedName>
</protein>
<feature type="domain" description="LysM" evidence="4">
    <location>
        <begin position="146"/>
        <end position="189"/>
    </location>
</feature>
<evidence type="ECO:0000313" key="5">
    <source>
        <dbReference type="EMBL" id="KRT59459.1"/>
    </source>
</evidence>
<dbReference type="GO" id="GO:0008745">
    <property type="term" value="F:N-acetylmuramoyl-L-alanine amidase activity"/>
    <property type="evidence" value="ECO:0007669"/>
    <property type="project" value="UniProtKB-EC"/>
</dbReference>
<dbReference type="GO" id="GO:0009253">
    <property type="term" value="P:peptidoglycan catabolic process"/>
    <property type="evidence" value="ECO:0007669"/>
    <property type="project" value="InterPro"/>
</dbReference>
<dbReference type="PROSITE" id="PS51782">
    <property type="entry name" value="LYSM"/>
    <property type="match status" value="1"/>
</dbReference>
<dbReference type="Gene3D" id="3.10.350.10">
    <property type="entry name" value="LysM domain"/>
    <property type="match status" value="1"/>
</dbReference>
<dbReference type="EC" id="3.5.1.28" evidence="2"/>
<dbReference type="PANTHER" id="PTHR30404">
    <property type="entry name" value="N-ACETYLMURAMOYL-L-ALANINE AMIDASE"/>
    <property type="match status" value="1"/>
</dbReference>
<accession>A0A0T5Z9M2</accession>
<dbReference type="GO" id="GO:0030288">
    <property type="term" value="C:outer membrane-bounded periplasmic space"/>
    <property type="evidence" value="ECO:0007669"/>
    <property type="project" value="TreeGrafter"/>
</dbReference>
<dbReference type="SMART" id="SM00646">
    <property type="entry name" value="Ami_3"/>
    <property type="match status" value="1"/>
</dbReference>
<dbReference type="InterPro" id="IPR018392">
    <property type="entry name" value="LysM"/>
</dbReference>
<evidence type="ECO:0000256" key="3">
    <source>
        <dbReference type="ARBA" id="ARBA00022801"/>
    </source>
</evidence>
<dbReference type="SMART" id="SM00257">
    <property type="entry name" value="LysM"/>
    <property type="match status" value="1"/>
</dbReference>
<keyword evidence="3" id="KW-0378">Hydrolase</keyword>
<gene>
    <name evidence="5" type="ORF">Ga0076813_154812</name>
</gene>
<evidence type="ECO:0000313" key="6">
    <source>
        <dbReference type="Proteomes" id="UP000051276"/>
    </source>
</evidence>
<dbReference type="Pfam" id="PF01520">
    <property type="entry name" value="Amidase_3"/>
    <property type="match status" value="1"/>
</dbReference>
<reference evidence="5 6" key="1">
    <citation type="submission" date="2015-11" db="EMBL/GenBank/DDBJ databases">
        <title>The genome of Candidatus Endoriftia persephone in Ridgeia piscesae and population structure of the North Eastern Pacific vestimentiferan symbionts.</title>
        <authorList>
            <person name="Perez M."/>
            <person name="Juniper K.S."/>
        </authorList>
    </citation>
    <scope>NUCLEOTIDE SEQUENCE [LARGE SCALE GENOMIC DNA]</scope>
    <source>
        <strain evidence="5">Ind10</strain>
    </source>
</reference>
<comment type="catalytic activity">
    <reaction evidence="1">
        <text>Hydrolyzes the link between N-acetylmuramoyl residues and L-amino acid residues in certain cell-wall glycopeptides.</text>
        <dbReference type="EC" id="3.5.1.28"/>
    </reaction>
</comment>
<dbReference type="CDD" id="cd00118">
    <property type="entry name" value="LysM"/>
    <property type="match status" value="1"/>
</dbReference>
<dbReference type="CDD" id="cd02696">
    <property type="entry name" value="MurNAc-LAA"/>
    <property type="match status" value="1"/>
</dbReference>
<dbReference type="Proteomes" id="UP000051276">
    <property type="component" value="Unassembled WGS sequence"/>
</dbReference>
<dbReference type="Gene3D" id="3.40.630.40">
    <property type="entry name" value="Zn-dependent exopeptidases"/>
    <property type="match status" value="1"/>
</dbReference>
<evidence type="ECO:0000256" key="1">
    <source>
        <dbReference type="ARBA" id="ARBA00001561"/>
    </source>
</evidence>
<dbReference type="Pfam" id="PF01476">
    <property type="entry name" value="LysM"/>
    <property type="match status" value="1"/>
</dbReference>
<sequence length="192" mass="21134">LSRKGASSEAARWLAEKENSADLIGGVSLDDRDDTLASVLLDLSQIGTLQASSEAADRVLKNLKHLGKVHKRKVQQAGFVVLKSPDIPSILVETAFISSPKEEGRLKDAAHQNRLAKALASGIDNYFRFQPPPGTWLAAHHNREPTRHIIGRGDTLTKIARRYQVSLSRLRNYNSIEGDRIRIGQVLEIPGS</sequence>
<dbReference type="InterPro" id="IPR002508">
    <property type="entry name" value="MurNAc-LAA_cat"/>
</dbReference>
<dbReference type="SUPFAM" id="SSF54106">
    <property type="entry name" value="LysM domain"/>
    <property type="match status" value="1"/>
</dbReference>
<name>A0A0T5Z9M2_9GAMM</name>
<dbReference type="PANTHER" id="PTHR30404:SF0">
    <property type="entry name" value="N-ACETYLMURAMOYL-L-ALANINE AMIDASE AMIC"/>
    <property type="match status" value="1"/>
</dbReference>
<dbReference type="InterPro" id="IPR050695">
    <property type="entry name" value="N-acetylmuramoyl_amidase_3"/>
</dbReference>
<dbReference type="SUPFAM" id="SSF53187">
    <property type="entry name" value="Zn-dependent exopeptidases"/>
    <property type="match status" value="1"/>
</dbReference>
<organism evidence="5 6">
    <name type="scientific">endosymbiont of Ridgeia piscesae</name>
    <dbReference type="NCBI Taxonomy" id="54398"/>
    <lineage>
        <taxon>Bacteria</taxon>
        <taxon>Pseudomonadati</taxon>
        <taxon>Pseudomonadota</taxon>
        <taxon>Gammaproteobacteria</taxon>
        <taxon>sulfur-oxidizing symbionts</taxon>
    </lineage>
</organism>
<dbReference type="STRING" id="54398.Ga0074115_10923"/>
<feature type="non-terminal residue" evidence="5">
    <location>
        <position position="1"/>
    </location>
</feature>
<dbReference type="AlphaFoldDB" id="A0A0T5Z9M2"/>
<comment type="caution">
    <text evidence="5">The sequence shown here is derived from an EMBL/GenBank/DDBJ whole genome shotgun (WGS) entry which is preliminary data.</text>
</comment>